<evidence type="ECO:0000313" key="15">
    <source>
        <dbReference type="RefSeq" id="XP_031419449.1"/>
    </source>
</evidence>
<keyword evidence="5 10" id="KW-0694">RNA-binding</keyword>
<feature type="region of interest" description="Disordered" evidence="11">
    <location>
        <begin position="1499"/>
        <end position="1533"/>
    </location>
</feature>
<dbReference type="InterPro" id="IPR034191">
    <property type="entry name" value="MARF1_RRM2"/>
</dbReference>
<reference evidence="15" key="1">
    <citation type="submission" date="2025-08" db="UniProtKB">
        <authorList>
            <consortium name="RefSeq"/>
        </authorList>
    </citation>
    <scope>IDENTIFICATION</scope>
</reference>
<dbReference type="Proteomes" id="UP000515152">
    <property type="component" value="Chromosome 26"/>
</dbReference>
<dbReference type="GO" id="GO:0051321">
    <property type="term" value="P:meiotic cell cycle"/>
    <property type="evidence" value="ECO:0007669"/>
    <property type="project" value="UniProtKB-KW"/>
</dbReference>
<dbReference type="CDD" id="cd09980">
    <property type="entry name" value="LOTUS_4_Limkain_b1"/>
    <property type="match status" value="1"/>
</dbReference>
<feature type="domain" description="HTH OST-type" evidence="13">
    <location>
        <begin position="1085"/>
        <end position="1160"/>
    </location>
</feature>
<feature type="region of interest" description="Disordered" evidence="11">
    <location>
        <begin position="1634"/>
        <end position="1659"/>
    </location>
</feature>
<dbReference type="Pfam" id="PF12872">
    <property type="entry name" value="OST-HTH"/>
    <property type="match status" value="5"/>
</dbReference>
<evidence type="ECO:0000256" key="6">
    <source>
        <dbReference type="ARBA" id="ARBA00022943"/>
    </source>
</evidence>
<evidence type="ECO:0000256" key="7">
    <source>
        <dbReference type="ARBA" id="ARBA00023140"/>
    </source>
</evidence>
<evidence type="ECO:0000259" key="12">
    <source>
        <dbReference type="PROSITE" id="PS50102"/>
    </source>
</evidence>
<dbReference type="PANTHER" id="PTHR14379:SF3">
    <property type="entry name" value="MEIOSIS REGULATOR AND MRNA STABILITY FACTOR 1"/>
    <property type="match status" value="1"/>
</dbReference>
<evidence type="ECO:0000256" key="2">
    <source>
        <dbReference type="ARBA" id="ARBA00022152"/>
    </source>
</evidence>
<dbReference type="GO" id="GO:1905762">
    <property type="term" value="F:CCR4-NOT complex binding"/>
    <property type="evidence" value="ECO:0007669"/>
    <property type="project" value="TreeGrafter"/>
</dbReference>
<dbReference type="PROSITE" id="PS51644">
    <property type="entry name" value="HTH_OST"/>
    <property type="match status" value="6"/>
</dbReference>
<dbReference type="FunFam" id="3.30.420.610:FF:000001">
    <property type="entry name" value="Meiosis regulator and mRNA stability factor 1"/>
    <property type="match status" value="1"/>
</dbReference>
<feature type="compositionally biased region" description="Low complexity" evidence="11">
    <location>
        <begin position="1590"/>
        <end position="1612"/>
    </location>
</feature>
<dbReference type="InterPro" id="IPR045602">
    <property type="entry name" value="MARF1_LOTUS"/>
</dbReference>
<feature type="region of interest" description="Disordered" evidence="11">
    <location>
        <begin position="1336"/>
        <end position="1359"/>
    </location>
</feature>
<keyword evidence="3" id="KW-0677">Repeat</keyword>
<dbReference type="InterPro" id="IPR041966">
    <property type="entry name" value="LOTUS-like"/>
</dbReference>
<dbReference type="InterPro" id="IPR021139">
    <property type="entry name" value="NYN"/>
</dbReference>
<dbReference type="PANTHER" id="PTHR14379">
    <property type="entry name" value="LIMKAIN B LKAP"/>
    <property type="match status" value="1"/>
</dbReference>
<evidence type="ECO:0000256" key="11">
    <source>
        <dbReference type="SAM" id="MobiDB-lite"/>
    </source>
</evidence>
<name>A0A6P8F3P0_CLUHA</name>
<feature type="compositionally biased region" description="Polar residues" evidence="11">
    <location>
        <begin position="1613"/>
        <end position="1622"/>
    </location>
</feature>
<evidence type="ECO:0000256" key="3">
    <source>
        <dbReference type="ARBA" id="ARBA00022737"/>
    </source>
</evidence>
<evidence type="ECO:0000313" key="14">
    <source>
        <dbReference type="Proteomes" id="UP000515152"/>
    </source>
</evidence>
<dbReference type="InterPro" id="IPR000504">
    <property type="entry name" value="RRM_dom"/>
</dbReference>
<evidence type="ECO:0000256" key="8">
    <source>
        <dbReference type="ARBA" id="ARBA00023254"/>
    </source>
</evidence>
<dbReference type="GO" id="GO:0005777">
    <property type="term" value="C:peroxisome"/>
    <property type="evidence" value="ECO:0007669"/>
    <property type="project" value="UniProtKB-SubCell"/>
</dbReference>
<evidence type="ECO:0000256" key="1">
    <source>
        <dbReference type="ARBA" id="ARBA00004275"/>
    </source>
</evidence>
<feature type="region of interest" description="Disordered" evidence="11">
    <location>
        <begin position="175"/>
        <end position="211"/>
    </location>
</feature>
<feature type="compositionally biased region" description="Low complexity" evidence="11">
    <location>
        <begin position="1519"/>
        <end position="1531"/>
    </location>
</feature>
<dbReference type="SMART" id="SM00360">
    <property type="entry name" value="RRM"/>
    <property type="match status" value="1"/>
</dbReference>
<feature type="region of interest" description="Disordered" evidence="11">
    <location>
        <begin position="1590"/>
        <end position="1622"/>
    </location>
</feature>
<feature type="compositionally biased region" description="Polar residues" evidence="11">
    <location>
        <begin position="569"/>
        <end position="586"/>
    </location>
</feature>
<evidence type="ECO:0000256" key="4">
    <source>
        <dbReference type="ARBA" id="ARBA00022782"/>
    </source>
</evidence>
<evidence type="ECO:0000256" key="9">
    <source>
        <dbReference type="ARBA" id="ARBA00030116"/>
    </source>
</evidence>
<feature type="region of interest" description="Disordered" evidence="11">
    <location>
        <begin position="267"/>
        <end position="292"/>
    </location>
</feature>
<dbReference type="CDD" id="cd10910">
    <property type="entry name" value="PIN_limkain_b1_N_like"/>
    <property type="match status" value="1"/>
</dbReference>
<feature type="compositionally biased region" description="Low complexity" evidence="11">
    <location>
        <begin position="652"/>
        <end position="666"/>
    </location>
</feature>
<feature type="domain" description="HTH OST-type" evidence="13">
    <location>
        <begin position="1245"/>
        <end position="1320"/>
    </location>
</feature>
<gene>
    <name evidence="15" type="primary">LOC105888639</name>
</gene>
<feature type="region of interest" description="Disordered" evidence="11">
    <location>
        <begin position="652"/>
        <end position="690"/>
    </location>
</feature>
<dbReference type="Gene3D" id="3.40.50.1010">
    <property type="entry name" value="5'-nuclease"/>
    <property type="match status" value="1"/>
</dbReference>
<evidence type="ECO:0000256" key="10">
    <source>
        <dbReference type="PROSITE-ProRule" id="PRU00176"/>
    </source>
</evidence>
<feature type="compositionally biased region" description="Low complexity" evidence="11">
    <location>
        <begin position="175"/>
        <end position="189"/>
    </location>
</feature>
<feature type="domain" description="HTH OST-type" evidence="13">
    <location>
        <begin position="1009"/>
        <end position="1083"/>
    </location>
</feature>
<dbReference type="GO" id="GO:0010468">
    <property type="term" value="P:regulation of gene expression"/>
    <property type="evidence" value="ECO:0007669"/>
    <property type="project" value="InterPro"/>
</dbReference>
<keyword evidence="7" id="KW-0576">Peroxisome</keyword>
<sequence length="1672" mass="180950">MEELGKERSICSARSFSWLEPPENVKVTLAPPSKFWKLSDCFSSTVPTTANQNNYMDSQPPVLELKDVPPPPLPAASQPFPLAPLPPPCLPSRGSLAPPLQPGSPKVSTCSQCEASLHPQSGLDLLGSQARGFGDLCGGGSSITGGAGGGSILFSKPLGAAHAWAACQAASSSSNTSTSAPSSSSSSSTVPHHLSLLSGHAGQVPSSLPSVATSQPVASLSQLPCCSGLLKPLHAPTCPQLSQAYGQPMYGSCPAAPSSGYYRYGGELGSGTAGKQPQHPHHHHHGGLSTSPAPVCSHPLHHGIKRTVCLKGVHYCQDCLSKPAQGLVSEPAKLWPNIPPPHAQSAPIPVPMCNGCGVTGASTDGLLLLGSSLGKTSQKYGSPDSGTQESLPPVGVFWDIENCSVPTGRSAASVVQRLRARFFPGHREAEFICVCDISKENKDVIQELNNCQVTVAHINATAKNAADDKLRQSLRRFADTHTAPATVVLVSSDVNFASELSDLRHRHGFQVILVHKNQVSGALLQHAHRHVAFEEFLSGLPPRMPLKSQELGPAETKPRMGFLSDKGRTSSASPHSNGETTLQNHQRAGLAGDAPYRGKRRDLSGSPHAPARRDLSGVRSATDSPAEPFTVSTPSAFSKLSLQRSFSPMLLSQGSWSSRSGSPCLSNRSSPLSAPRSPGPDANASAEPFSDGADIQVSNLDYRMSRKELQQILQDTFAKHGKVKGVELSPHTDYQLKATIQMSSLQQAIGAIGALHRYKIGGKRIQVSLLTGANNKSLTVFSSEIISILQDAPASCLPLFKFTEIYEKKFGHKLVVSELYRLPEVVAVREQGGGRLVCLLPNSQARQSPLGSSQSHDGSSASGSPVVFEELEYHEPVCKRHYTQSSFSEADYDPDSYKIPFVVVSVKTLAAQVHSLLQSHEGTIPLLSFPECYATEFSPLTVGEEGELEDGVPLEHLITCIPGVTVVTAQNGFKVVKWIHNKPPPPNAGKEACQYPWVPRCKSPVGNPQLIQFSRELVDLLKGQPSCLMPLSRFIPAYHHHFAKQCRVSDYGYSKLLELLEAVPHVLQILGLGSKRLLTLTHRSQVKRFTQDLLKLLKFQASKQVVIRDFMQAYHWCFSRDWSVIDYGMCDLMDLLTEIPDTTITITQQDDDMVISVPKRERTAEEQERTRQFAKEVVDLLRHQPHFRMAFSKFIPTYHHHFGRQCKLTHYGFTKLVELFEAIPDVLMVLECGEEKVLCLTEVERVKALAAQLVKLLRAQRDCRLPVQQLLAEYSKTFGYGLRLQDYDANSLPELLAKLCHVVKVVDGAEGREVQLINRKSLRALTSQLLTLLMGPAPGSAPPPQRQGKGDGAGGQEPAWPDVEQLQQRYEAAHSAPLKPCEYGFLSLSELLKSLPFLVELYEVEEGDGECGGRERVRLTRLYQFACRVRALLHTYHYHQIFLSEFPSAFSKYTGLSLQCRTYGYGTLDELLAAIPQVIWIKGHGHKKIIVLKNEMKVRNSSAPGDSPGPEGDRVRADSQSSSSAKSGNQSPGCDPELLCLGSGSPVDLLCGPVPSCLPSPQLHPDPVPLQPADLIHFEEKDHNDLQTEAASSEEVPWSSASAPSACDDSSSQDGANSDTSITTTLAATAAAALEPQSPLLAAPVTDSPSKRTPRTRVKLAANFSFTPATTA</sequence>
<comment type="subcellular location">
    <subcellularLocation>
        <location evidence="1">Peroxisome</location>
    </subcellularLocation>
</comment>
<evidence type="ECO:0000256" key="5">
    <source>
        <dbReference type="ARBA" id="ARBA00022884"/>
    </source>
</evidence>
<keyword evidence="14" id="KW-1185">Reference proteome</keyword>
<dbReference type="InterPro" id="IPR012677">
    <property type="entry name" value="Nucleotide-bd_a/b_plait_sf"/>
</dbReference>
<keyword evidence="4" id="KW-0221">Differentiation</keyword>
<dbReference type="CDD" id="cd09981">
    <property type="entry name" value="LOTUS_5_Limkain_b1"/>
    <property type="match status" value="1"/>
</dbReference>
<evidence type="ECO:0000259" key="13">
    <source>
        <dbReference type="PROSITE" id="PS51644"/>
    </source>
</evidence>
<dbReference type="InterPro" id="IPR035979">
    <property type="entry name" value="RBD_domain_sf"/>
</dbReference>
<dbReference type="InterPro" id="IPR025605">
    <property type="entry name" value="OST-HTH/LOTUS_dom"/>
</dbReference>
<dbReference type="RefSeq" id="XP_031419449.1">
    <property type="nucleotide sequence ID" value="XM_031563589.2"/>
</dbReference>
<dbReference type="GO" id="GO:0004540">
    <property type="term" value="F:RNA nuclease activity"/>
    <property type="evidence" value="ECO:0007669"/>
    <property type="project" value="InterPro"/>
</dbReference>
<protein>
    <recommendedName>
        <fullName evidence="2">Meiosis regulator and mRNA stability factor 1</fullName>
    </recommendedName>
    <alternativeName>
        <fullName evidence="9">Limkain-b1</fullName>
    </alternativeName>
</protein>
<feature type="domain" description="HTH OST-type" evidence="13">
    <location>
        <begin position="1421"/>
        <end position="1495"/>
    </location>
</feature>
<dbReference type="CDD" id="cd09979">
    <property type="entry name" value="LOTUS_3_Limkain_b1"/>
    <property type="match status" value="1"/>
</dbReference>
<dbReference type="SUPFAM" id="SSF54928">
    <property type="entry name" value="RNA-binding domain, RBD"/>
    <property type="match status" value="1"/>
</dbReference>
<keyword evidence="6" id="KW-0896">Oogenesis</keyword>
<proteinExistence type="predicted"/>
<dbReference type="Pfam" id="PF01936">
    <property type="entry name" value="NYN"/>
    <property type="match status" value="1"/>
</dbReference>
<accession>A0A6P8F3P0</accession>
<keyword evidence="8" id="KW-0469">Meiosis</keyword>
<dbReference type="Gene3D" id="3.30.70.330">
    <property type="match status" value="1"/>
</dbReference>
<feature type="domain" description="HTH OST-type" evidence="13">
    <location>
        <begin position="1321"/>
        <end position="1415"/>
    </location>
</feature>
<dbReference type="PROSITE" id="PS50102">
    <property type="entry name" value="RRM"/>
    <property type="match status" value="1"/>
</dbReference>
<feature type="region of interest" description="Disordered" evidence="11">
    <location>
        <begin position="542"/>
        <end position="632"/>
    </location>
</feature>
<dbReference type="CDD" id="cd12256">
    <property type="entry name" value="RRM2_LKAP"/>
    <property type="match status" value="1"/>
</dbReference>
<dbReference type="InterPro" id="IPR024768">
    <property type="entry name" value="Marf1"/>
</dbReference>
<feature type="domain" description="HTH OST-type" evidence="13">
    <location>
        <begin position="1169"/>
        <end position="1244"/>
    </location>
</feature>
<dbReference type="Pfam" id="PF19687">
    <property type="entry name" value="MARF1_LOTUS"/>
    <property type="match status" value="1"/>
</dbReference>
<dbReference type="GeneID" id="105888639"/>
<dbReference type="GO" id="GO:0003723">
    <property type="term" value="F:RNA binding"/>
    <property type="evidence" value="ECO:0007669"/>
    <property type="project" value="UniProtKB-UniRule"/>
</dbReference>
<dbReference type="Gene3D" id="3.30.420.610">
    <property type="entry name" value="LOTUS domain-like"/>
    <property type="match status" value="6"/>
</dbReference>
<dbReference type="GO" id="GO:0048477">
    <property type="term" value="P:oogenesis"/>
    <property type="evidence" value="ECO:0007669"/>
    <property type="project" value="UniProtKB-KW"/>
</dbReference>
<feature type="domain" description="RRM" evidence="12">
    <location>
        <begin position="693"/>
        <end position="772"/>
    </location>
</feature>
<organism evidence="14 15">
    <name type="scientific">Clupea harengus</name>
    <name type="common">Atlantic herring</name>
    <dbReference type="NCBI Taxonomy" id="7950"/>
    <lineage>
        <taxon>Eukaryota</taxon>
        <taxon>Metazoa</taxon>
        <taxon>Chordata</taxon>
        <taxon>Craniata</taxon>
        <taxon>Vertebrata</taxon>
        <taxon>Euteleostomi</taxon>
        <taxon>Actinopterygii</taxon>
        <taxon>Neopterygii</taxon>
        <taxon>Teleostei</taxon>
        <taxon>Clupei</taxon>
        <taxon>Clupeiformes</taxon>
        <taxon>Clupeoidei</taxon>
        <taxon>Clupeidae</taxon>
        <taxon>Clupea</taxon>
    </lineage>
</organism>